<keyword evidence="8" id="KW-1185">Reference proteome</keyword>
<organism evidence="8 9">
    <name type="scientific">Durio zibethinus</name>
    <name type="common">Durian</name>
    <dbReference type="NCBI Taxonomy" id="66656"/>
    <lineage>
        <taxon>Eukaryota</taxon>
        <taxon>Viridiplantae</taxon>
        <taxon>Streptophyta</taxon>
        <taxon>Embryophyta</taxon>
        <taxon>Tracheophyta</taxon>
        <taxon>Spermatophyta</taxon>
        <taxon>Magnoliopsida</taxon>
        <taxon>eudicotyledons</taxon>
        <taxon>Gunneridae</taxon>
        <taxon>Pentapetalae</taxon>
        <taxon>rosids</taxon>
        <taxon>malvids</taxon>
        <taxon>Malvales</taxon>
        <taxon>Malvaceae</taxon>
        <taxon>Helicteroideae</taxon>
        <taxon>Durio</taxon>
    </lineage>
</organism>
<dbReference type="SMART" id="SM00025">
    <property type="entry name" value="Pumilio"/>
    <property type="match status" value="3"/>
</dbReference>
<keyword evidence="5" id="KW-0694">RNA-binding</keyword>
<sequence length="182" mass="21106">MNNPDLQYCWDNTRAMTGLEVKDHLHDLMVHQFANYLIQKLFEAGNQEQRTELLLLLVSSEQKFLNVLPLLKPIAVTLINNTHGHHIIEHCLNKFSNEDTKHLVDEIIKHCIDTATDKSGWCVLQQFLAHAKAEAMERLLAEITANAFIHSKHPSGFVFLNRFLFKRVFISQNQQIWIIKPI</sequence>
<accession>A0A6P6AB54</accession>
<dbReference type="InterPro" id="IPR033133">
    <property type="entry name" value="PUM-HD"/>
</dbReference>
<feature type="repeat" description="Pumilio" evidence="6">
    <location>
        <begin position="106"/>
        <end position="141"/>
    </location>
</feature>
<dbReference type="PROSITE" id="PS50302">
    <property type="entry name" value="PUM"/>
    <property type="match status" value="2"/>
</dbReference>
<keyword evidence="3" id="KW-0677">Repeat</keyword>
<keyword evidence="2" id="KW-0963">Cytoplasm</keyword>
<dbReference type="PANTHER" id="PTHR12537">
    <property type="entry name" value="RNA BINDING PROTEIN PUMILIO-RELATED"/>
    <property type="match status" value="1"/>
</dbReference>
<dbReference type="GeneID" id="111308048"/>
<dbReference type="Proteomes" id="UP000515121">
    <property type="component" value="Unplaced"/>
</dbReference>
<dbReference type="InterPro" id="IPR011989">
    <property type="entry name" value="ARM-like"/>
</dbReference>
<feature type="domain" description="PUM-HD" evidence="7">
    <location>
        <begin position="1"/>
        <end position="182"/>
    </location>
</feature>
<evidence type="ECO:0000256" key="5">
    <source>
        <dbReference type="ARBA" id="ARBA00022884"/>
    </source>
</evidence>
<dbReference type="RefSeq" id="XP_022762134.1">
    <property type="nucleotide sequence ID" value="XM_022906399.1"/>
</dbReference>
<proteinExistence type="predicted"/>
<dbReference type="Gene3D" id="1.25.10.10">
    <property type="entry name" value="Leucine-rich Repeat Variant"/>
    <property type="match status" value="1"/>
</dbReference>
<name>A0A6P6AB54_DURZI</name>
<evidence type="ECO:0000313" key="9">
    <source>
        <dbReference type="RefSeq" id="XP_022762134.1"/>
    </source>
</evidence>
<dbReference type="SUPFAM" id="SSF48371">
    <property type="entry name" value="ARM repeat"/>
    <property type="match status" value="1"/>
</dbReference>
<evidence type="ECO:0000313" key="8">
    <source>
        <dbReference type="Proteomes" id="UP000515121"/>
    </source>
</evidence>
<dbReference type="OrthoDB" id="668540at2759"/>
<evidence type="ECO:0000256" key="1">
    <source>
        <dbReference type="ARBA" id="ARBA00004496"/>
    </source>
</evidence>
<dbReference type="KEGG" id="dzi:111308048"/>
<dbReference type="PANTHER" id="PTHR12537:SF129">
    <property type="entry name" value="PUMILIO HOMOLOG 15-LIKE"/>
    <property type="match status" value="1"/>
</dbReference>
<dbReference type="GO" id="GO:0006417">
    <property type="term" value="P:regulation of translation"/>
    <property type="evidence" value="ECO:0007669"/>
    <property type="project" value="UniProtKB-KW"/>
</dbReference>
<dbReference type="InterPro" id="IPR001313">
    <property type="entry name" value="Pumilio_RNA-bd_rpt"/>
</dbReference>
<dbReference type="GO" id="GO:0003729">
    <property type="term" value="F:mRNA binding"/>
    <property type="evidence" value="ECO:0007669"/>
    <property type="project" value="TreeGrafter"/>
</dbReference>
<dbReference type="InterPro" id="IPR016024">
    <property type="entry name" value="ARM-type_fold"/>
</dbReference>
<evidence type="ECO:0000256" key="4">
    <source>
        <dbReference type="ARBA" id="ARBA00022845"/>
    </source>
</evidence>
<feature type="repeat" description="Pumilio" evidence="6">
    <location>
        <begin position="20"/>
        <end position="56"/>
    </location>
</feature>
<dbReference type="GO" id="GO:0005737">
    <property type="term" value="C:cytoplasm"/>
    <property type="evidence" value="ECO:0007669"/>
    <property type="project" value="UniProtKB-SubCell"/>
</dbReference>
<protein>
    <submittedName>
        <fullName evidence="9">Pumilio homolog 8, chloroplastic</fullName>
    </submittedName>
</protein>
<dbReference type="AlphaFoldDB" id="A0A6P6AB54"/>
<evidence type="ECO:0000256" key="6">
    <source>
        <dbReference type="PROSITE-ProRule" id="PRU00317"/>
    </source>
</evidence>
<reference evidence="9" key="1">
    <citation type="submission" date="2025-08" db="UniProtKB">
        <authorList>
            <consortium name="RefSeq"/>
        </authorList>
    </citation>
    <scope>IDENTIFICATION</scope>
    <source>
        <tissue evidence="9">Fruit stalk</tissue>
    </source>
</reference>
<dbReference type="PROSITE" id="PS50303">
    <property type="entry name" value="PUM_HD"/>
    <property type="match status" value="1"/>
</dbReference>
<gene>
    <name evidence="9" type="primary">LOC111308048</name>
</gene>
<evidence type="ECO:0000256" key="2">
    <source>
        <dbReference type="ARBA" id="ARBA00022490"/>
    </source>
</evidence>
<evidence type="ECO:0000256" key="3">
    <source>
        <dbReference type="ARBA" id="ARBA00022737"/>
    </source>
</evidence>
<comment type="subcellular location">
    <subcellularLocation>
        <location evidence="1">Cytoplasm</location>
    </subcellularLocation>
</comment>
<evidence type="ECO:0000259" key="7">
    <source>
        <dbReference type="PROSITE" id="PS50303"/>
    </source>
</evidence>
<dbReference type="Pfam" id="PF00806">
    <property type="entry name" value="PUF"/>
    <property type="match status" value="3"/>
</dbReference>
<keyword evidence="4" id="KW-0810">Translation regulation</keyword>